<feature type="region of interest" description="Disordered" evidence="1">
    <location>
        <begin position="64"/>
        <end position="129"/>
    </location>
</feature>
<protein>
    <submittedName>
        <fullName evidence="2">Uncharacterized protein</fullName>
    </submittedName>
</protein>
<dbReference type="EMBL" id="JASPKY010000346">
    <property type="protein sequence ID" value="KAK9704612.1"/>
    <property type="molecule type" value="Genomic_DNA"/>
</dbReference>
<name>A0AAW1JJL8_POPJA</name>
<keyword evidence="3" id="KW-1185">Reference proteome</keyword>
<gene>
    <name evidence="2" type="ORF">QE152_g27752</name>
</gene>
<comment type="caution">
    <text evidence="2">The sequence shown here is derived from an EMBL/GenBank/DDBJ whole genome shotgun (WGS) entry which is preliminary data.</text>
</comment>
<evidence type="ECO:0000313" key="3">
    <source>
        <dbReference type="Proteomes" id="UP001458880"/>
    </source>
</evidence>
<organism evidence="2 3">
    <name type="scientific">Popillia japonica</name>
    <name type="common">Japanese beetle</name>
    <dbReference type="NCBI Taxonomy" id="7064"/>
    <lineage>
        <taxon>Eukaryota</taxon>
        <taxon>Metazoa</taxon>
        <taxon>Ecdysozoa</taxon>
        <taxon>Arthropoda</taxon>
        <taxon>Hexapoda</taxon>
        <taxon>Insecta</taxon>
        <taxon>Pterygota</taxon>
        <taxon>Neoptera</taxon>
        <taxon>Endopterygota</taxon>
        <taxon>Coleoptera</taxon>
        <taxon>Polyphaga</taxon>
        <taxon>Scarabaeiformia</taxon>
        <taxon>Scarabaeidae</taxon>
        <taxon>Rutelinae</taxon>
        <taxon>Popillia</taxon>
    </lineage>
</organism>
<evidence type="ECO:0000313" key="2">
    <source>
        <dbReference type="EMBL" id="KAK9704612.1"/>
    </source>
</evidence>
<feature type="compositionally biased region" description="Low complexity" evidence="1">
    <location>
        <begin position="80"/>
        <end position="92"/>
    </location>
</feature>
<reference evidence="2 3" key="1">
    <citation type="journal article" date="2024" name="BMC Genomics">
        <title>De novo assembly and annotation of Popillia japonica's genome with initial clues to its potential as an invasive pest.</title>
        <authorList>
            <person name="Cucini C."/>
            <person name="Boschi S."/>
            <person name="Funari R."/>
            <person name="Cardaioli E."/>
            <person name="Iannotti N."/>
            <person name="Marturano G."/>
            <person name="Paoli F."/>
            <person name="Bruttini M."/>
            <person name="Carapelli A."/>
            <person name="Frati F."/>
            <person name="Nardi F."/>
        </authorList>
    </citation>
    <scope>NUCLEOTIDE SEQUENCE [LARGE SCALE GENOMIC DNA]</scope>
    <source>
        <strain evidence="2">DMR45628</strain>
    </source>
</reference>
<proteinExistence type="predicted"/>
<sequence>MPNTEEDLIGAVMVIQEMIERERRQDHIVLVNIPEQVAGNKKDQTDSDAAIYKDLLVSISDFSSSKTSKANKGYTPLASPPSHRSSSLVSPSPRRRGVAPSLGDGKDSSDDGDSQGEKKGCGEKREETNPFRIRIRSDIIFKYDENEEVPLRLPVSAMTILR</sequence>
<dbReference type="AlphaFoldDB" id="A0AAW1JJL8"/>
<feature type="compositionally biased region" description="Basic and acidic residues" evidence="1">
    <location>
        <begin position="104"/>
        <end position="129"/>
    </location>
</feature>
<evidence type="ECO:0000256" key="1">
    <source>
        <dbReference type="SAM" id="MobiDB-lite"/>
    </source>
</evidence>
<accession>A0AAW1JJL8</accession>
<dbReference type="Proteomes" id="UP001458880">
    <property type="component" value="Unassembled WGS sequence"/>
</dbReference>